<dbReference type="AlphaFoldDB" id="A0A1Q9CC36"/>
<name>A0A1Q9CC36_SYMMI</name>
<proteinExistence type="predicted"/>
<evidence type="ECO:0000313" key="1">
    <source>
        <dbReference type="EMBL" id="OLP80489.1"/>
    </source>
</evidence>
<reference evidence="1 2" key="1">
    <citation type="submission" date="2016-02" db="EMBL/GenBank/DDBJ databases">
        <title>Genome analysis of coral dinoflagellate symbionts highlights evolutionary adaptations to a symbiotic lifestyle.</title>
        <authorList>
            <person name="Aranda M."/>
            <person name="Li Y."/>
            <person name="Liew Y.J."/>
            <person name="Baumgarten S."/>
            <person name="Simakov O."/>
            <person name="Wilson M."/>
            <person name="Piel J."/>
            <person name="Ashoor H."/>
            <person name="Bougouffa S."/>
            <person name="Bajic V.B."/>
            <person name="Ryu T."/>
            <person name="Ravasi T."/>
            <person name="Bayer T."/>
            <person name="Micklem G."/>
            <person name="Kim H."/>
            <person name="Bhak J."/>
            <person name="Lajeunesse T.C."/>
            <person name="Voolstra C.R."/>
        </authorList>
    </citation>
    <scope>NUCLEOTIDE SEQUENCE [LARGE SCALE GENOMIC DNA]</scope>
    <source>
        <strain evidence="1 2">CCMP2467</strain>
    </source>
</reference>
<sequence>MGAVSNQDTMLRGRFFQPTQLLPDDQEAPRRHFIAIQALCLEPPALVPRAATAPTTQMQRIRTEQAMSEEASQHAGQIWFSQRLA</sequence>
<comment type="caution">
    <text evidence="1">The sequence shown here is derived from an EMBL/GenBank/DDBJ whole genome shotgun (WGS) entry which is preliminary data.</text>
</comment>
<accession>A0A1Q9CC36</accession>
<gene>
    <name evidence="1" type="ORF">AK812_SmicGene39098</name>
</gene>
<keyword evidence="2" id="KW-1185">Reference proteome</keyword>
<dbReference type="EMBL" id="LSRX01001375">
    <property type="protein sequence ID" value="OLP80489.1"/>
    <property type="molecule type" value="Genomic_DNA"/>
</dbReference>
<evidence type="ECO:0000313" key="2">
    <source>
        <dbReference type="Proteomes" id="UP000186817"/>
    </source>
</evidence>
<dbReference type="Proteomes" id="UP000186817">
    <property type="component" value="Unassembled WGS sequence"/>
</dbReference>
<protein>
    <submittedName>
        <fullName evidence="1">Uncharacterized protein</fullName>
    </submittedName>
</protein>
<organism evidence="1 2">
    <name type="scientific">Symbiodinium microadriaticum</name>
    <name type="common">Dinoflagellate</name>
    <name type="synonym">Zooxanthella microadriatica</name>
    <dbReference type="NCBI Taxonomy" id="2951"/>
    <lineage>
        <taxon>Eukaryota</taxon>
        <taxon>Sar</taxon>
        <taxon>Alveolata</taxon>
        <taxon>Dinophyceae</taxon>
        <taxon>Suessiales</taxon>
        <taxon>Symbiodiniaceae</taxon>
        <taxon>Symbiodinium</taxon>
    </lineage>
</organism>